<evidence type="ECO:0000313" key="5">
    <source>
        <dbReference type="Proteomes" id="UP001597163"/>
    </source>
</evidence>
<evidence type="ECO:0000313" key="4">
    <source>
        <dbReference type="EMBL" id="MFD1161558.1"/>
    </source>
</evidence>
<keyword evidence="1 2" id="KW-0732">Signal</keyword>
<evidence type="ECO:0000259" key="3">
    <source>
        <dbReference type="Pfam" id="PF18962"/>
    </source>
</evidence>
<feature type="chain" id="PRO_5047305169" evidence="2">
    <location>
        <begin position="23"/>
        <end position="623"/>
    </location>
</feature>
<comment type="caution">
    <text evidence="4">The sequence shown here is derived from an EMBL/GenBank/DDBJ whole genome shotgun (WGS) entry which is preliminary data.</text>
</comment>
<gene>
    <name evidence="4" type="ORF">ACFQ2E_03960</name>
</gene>
<sequence length="623" mass="67385">MKKITLFMALLFCLITTGPLLAQASLREIPLQQQVEASGLIVEGKVISQKSFWDLKSKNIYTSNIIEVYKVFKGEKVEYVDVITLGGVVGLTAQISSHSLQLSIGRQGVFMLNPTNKVDLADKGTTKRYEAYSGIQGFYKYNIRANSANNVFKSYKKIEKGFYTHVENLTQQKMVEVKPNAIVLHNGNKNNSGLAVAISNISPTSIVAGEKAILTITGTGFGTAKGTIGFPNADDGGATLTSELLAPDNSPAPIPIASQIITWNDTTIEVEVPTEAGTGPVTVFHNSNATQATSSQTLTVTHAELNVVSAGNAYQVQHVNDNGSGGYTWEMFTDFFNDTEHPGAKAAFEAALDNWRCETKVNWIVSGVATTVDVIGVDGDMPPDGNLDADGTNVVRFDNGSELEVGVLGRCTSWYSGCATGGTPDANWFVSEIDVVFDDATDWYFGSGFPGFFQYDFHSVALHELGHAHQLGHVIDNSAQVDNNNDVMIYALQNSEQQRVLSNDNIAGGNSVQDRSTSLVPCGGTSVMVDSSICNLSIEEDELNNAISLYPNPAKNQFYINKASYINLEKAVIYDISGRLISEHDISNQSNTKTIKMNGASKGVYFVNIHSDLAVITKKMVLD</sequence>
<proteinExistence type="predicted"/>
<dbReference type="EMBL" id="JBHTLJ010000001">
    <property type="protein sequence ID" value="MFD1161558.1"/>
    <property type="molecule type" value="Genomic_DNA"/>
</dbReference>
<feature type="signal peptide" evidence="2">
    <location>
        <begin position="1"/>
        <end position="22"/>
    </location>
</feature>
<dbReference type="InterPro" id="IPR013783">
    <property type="entry name" value="Ig-like_fold"/>
</dbReference>
<reference evidence="5" key="1">
    <citation type="journal article" date="2019" name="Int. J. Syst. Evol. Microbiol.">
        <title>The Global Catalogue of Microorganisms (GCM) 10K type strain sequencing project: providing services to taxonomists for standard genome sequencing and annotation.</title>
        <authorList>
            <consortium name="The Broad Institute Genomics Platform"/>
            <consortium name="The Broad Institute Genome Sequencing Center for Infectious Disease"/>
            <person name="Wu L."/>
            <person name="Ma J."/>
        </authorList>
    </citation>
    <scope>NUCLEOTIDE SEQUENCE [LARGE SCALE GENOMIC DNA]</scope>
    <source>
        <strain evidence="5">CCUG 63246</strain>
    </source>
</reference>
<protein>
    <submittedName>
        <fullName evidence="4">T9SS type A sorting domain-containing protein</fullName>
    </submittedName>
</protein>
<evidence type="ECO:0000256" key="2">
    <source>
        <dbReference type="SAM" id="SignalP"/>
    </source>
</evidence>
<dbReference type="Gene3D" id="3.40.390.10">
    <property type="entry name" value="Collagenase (Catalytic Domain)"/>
    <property type="match status" value="1"/>
</dbReference>
<dbReference type="Pfam" id="PF18962">
    <property type="entry name" value="Por_Secre_tail"/>
    <property type="match status" value="1"/>
</dbReference>
<dbReference type="SUPFAM" id="SSF55486">
    <property type="entry name" value="Metalloproteases ('zincins'), catalytic domain"/>
    <property type="match status" value="1"/>
</dbReference>
<feature type="domain" description="Secretion system C-terminal sorting" evidence="3">
    <location>
        <begin position="549"/>
        <end position="621"/>
    </location>
</feature>
<dbReference type="NCBIfam" id="TIGR04183">
    <property type="entry name" value="Por_Secre_tail"/>
    <property type="match status" value="1"/>
</dbReference>
<dbReference type="InterPro" id="IPR026444">
    <property type="entry name" value="Secre_tail"/>
</dbReference>
<organism evidence="4 5">
    <name type="scientific">Hwangdonia seohaensis</name>
    <dbReference type="NCBI Taxonomy" id="1240727"/>
    <lineage>
        <taxon>Bacteria</taxon>
        <taxon>Pseudomonadati</taxon>
        <taxon>Bacteroidota</taxon>
        <taxon>Flavobacteriia</taxon>
        <taxon>Flavobacteriales</taxon>
        <taxon>Flavobacteriaceae</taxon>
        <taxon>Hwangdonia</taxon>
    </lineage>
</organism>
<accession>A0ABW3R8Z5</accession>
<dbReference type="Proteomes" id="UP001597163">
    <property type="component" value="Unassembled WGS sequence"/>
</dbReference>
<dbReference type="Gene3D" id="2.60.40.10">
    <property type="entry name" value="Immunoglobulins"/>
    <property type="match status" value="1"/>
</dbReference>
<keyword evidence="5" id="KW-1185">Reference proteome</keyword>
<dbReference type="RefSeq" id="WP_311936707.1">
    <property type="nucleotide sequence ID" value="NZ_JAVSCK010000001.1"/>
</dbReference>
<evidence type="ECO:0000256" key="1">
    <source>
        <dbReference type="ARBA" id="ARBA00022729"/>
    </source>
</evidence>
<name>A0ABW3R8Z5_9FLAO</name>
<dbReference type="InterPro" id="IPR024079">
    <property type="entry name" value="MetalloPept_cat_dom_sf"/>
</dbReference>